<keyword evidence="3" id="KW-1185">Reference proteome</keyword>
<reference evidence="2 3" key="1">
    <citation type="submission" date="2018-09" db="EMBL/GenBank/DDBJ databases">
        <title>Complete genome sequence of Euzebya sp. DY32-46 isolated from seawater of Pacific Ocean.</title>
        <authorList>
            <person name="Xu L."/>
            <person name="Wu Y.-H."/>
            <person name="Xu X.-W."/>
        </authorList>
    </citation>
    <scope>NUCLEOTIDE SEQUENCE [LARGE SCALE GENOMIC DNA]</scope>
    <source>
        <strain evidence="2 3">DY32-46</strain>
        <plasmid evidence="3">pedy32-46i</plasmid>
    </source>
</reference>
<dbReference type="InterPro" id="IPR045584">
    <property type="entry name" value="Pilin-like"/>
</dbReference>
<keyword evidence="2" id="KW-0614">Plasmid</keyword>
<evidence type="ECO:0000313" key="3">
    <source>
        <dbReference type="Proteomes" id="UP000264006"/>
    </source>
</evidence>
<dbReference type="SUPFAM" id="SSF54523">
    <property type="entry name" value="Pili subunits"/>
    <property type="match status" value="1"/>
</dbReference>
<evidence type="ECO:0000256" key="1">
    <source>
        <dbReference type="SAM" id="Phobius"/>
    </source>
</evidence>
<gene>
    <name evidence="2" type="ORF">DVS28_b0488</name>
</gene>
<evidence type="ECO:0008006" key="4">
    <source>
        <dbReference type="Google" id="ProtNLM"/>
    </source>
</evidence>
<dbReference type="RefSeq" id="WP_164711185.1">
    <property type="nucleotide sequence ID" value="NZ_CP031166.1"/>
</dbReference>
<dbReference type="KEGG" id="euz:DVS28_b0488"/>
<protein>
    <recommendedName>
        <fullName evidence="4">Prepilin-type N-terminal cleavage/methylation domain-containing protein</fullName>
    </recommendedName>
</protein>
<dbReference type="NCBIfam" id="TIGR02532">
    <property type="entry name" value="IV_pilin_GFxxxE"/>
    <property type="match status" value="1"/>
</dbReference>
<keyword evidence="1" id="KW-0812">Transmembrane</keyword>
<dbReference type="PROSITE" id="PS00409">
    <property type="entry name" value="PROKAR_NTER_METHYL"/>
    <property type="match status" value="1"/>
</dbReference>
<name>A0A346Y6Y1_9ACTN</name>
<feature type="transmembrane region" description="Helical" evidence="1">
    <location>
        <begin position="12"/>
        <end position="33"/>
    </location>
</feature>
<dbReference type="InterPro" id="IPR012902">
    <property type="entry name" value="N_methyl_site"/>
</dbReference>
<geneLocation type="plasmid" evidence="3">
    <name>pedy32-46i</name>
</geneLocation>
<evidence type="ECO:0000313" key="2">
    <source>
        <dbReference type="EMBL" id="AXV10228.1"/>
    </source>
</evidence>
<dbReference type="Pfam" id="PF07963">
    <property type="entry name" value="N_methyl"/>
    <property type="match status" value="1"/>
</dbReference>
<proteinExistence type="predicted"/>
<keyword evidence="1" id="KW-0472">Membrane</keyword>
<dbReference type="Proteomes" id="UP000264006">
    <property type="component" value="Plasmid pEDY32-46I"/>
</dbReference>
<organism evidence="2 3">
    <name type="scientific">Euzebya pacifica</name>
    <dbReference type="NCBI Taxonomy" id="1608957"/>
    <lineage>
        <taxon>Bacteria</taxon>
        <taxon>Bacillati</taxon>
        <taxon>Actinomycetota</taxon>
        <taxon>Nitriliruptoria</taxon>
        <taxon>Euzebyales</taxon>
    </lineage>
</organism>
<dbReference type="AlphaFoldDB" id="A0A346Y6Y1"/>
<keyword evidence="1" id="KW-1133">Transmembrane helix</keyword>
<accession>A0A346Y6Y1</accession>
<dbReference type="EMBL" id="CP031166">
    <property type="protein sequence ID" value="AXV10228.1"/>
    <property type="molecule type" value="Genomic_DNA"/>
</dbReference>
<sequence length="232" mass="22933">MTRPVRPTRGFTLPELVVTLVLLGVAAAAFIIVPRVGVDRGDDLQAASAIDGTLTTATSVWQVRGELPADTATTPGDPSPLQLALQDANPRLAYLGPRTAVGGSQIATHVSVAAIPGHSGAIGAAARSATGRCLLTRYELGDGATPQRFGIIPPDTAISITGCSGATALLLNGSSAPAGAGGVGSVQGQGDRDGGSWDTALVIACPNPTPTPADSPGGASDACLGIGRLPTG</sequence>